<accession>A0A377JRQ3</accession>
<dbReference type="Pfam" id="PF00691">
    <property type="entry name" value="OmpA"/>
    <property type="match status" value="1"/>
</dbReference>
<dbReference type="InterPro" id="IPR050330">
    <property type="entry name" value="Bact_OuterMem_StrucFunc"/>
</dbReference>
<evidence type="ECO:0000256" key="5">
    <source>
        <dbReference type="ARBA" id="ARBA00022989"/>
    </source>
</evidence>
<evidence type="ECO:0000256" key="7">
    <source>
        <dbReference type="PROSITE-ProRule" id="PRU00473"/>
    </source>
</evidence>
<protein>
    <submittedName>
        <fullName evidence="11">Flagellar motor protein</fullName>
    </submittedName>
</protein>
<dbReference type="AlphaFoldDB" id="A0A377JRQ3"/>
<evidence type="ECO:0000256" key="6">
    <source>
        <dbReference type="ARBA" id="ARBA00023136"/>
    </source>
</evidence>
<keyword evidence="11" id="KW-0969">Cilium</keyword>
<dbReference type="Proteomes" id="UP000255335">
    <property type="component" value="Unassembled WGS sequence"/>
</dbReference>
<reference evidence="12 13" key="1">
    <citation type="submission" date="2018-06" db="EMBL/GenBank/DDBJ databases">
        <authorList>
            <consortium name="Pathogen Informatics"/>
            <person name="Doyle S."/>
        </authorList>
    </citation>
    <scope>NUCLEOTIDE SEQUENCE [LARGE SCALE GENOMIC DNA]</scope>
    <source>
        <strain evidence="11 12">NCTC12219</strain>
        <strain evidence="10 13">NCTC12221</strain>
    </source>
</reference>
<dbReference type="RefSeq" id="WP_115026429.1">
    <property type="nucleotide sequence ID" value="NZ_AP025204.1"/>
</dbReference>
<keyword evidence="5" id="KW-1133">Transmembrane helix</keyword>
<evidence type="ECO:0000313" key="12">
    <source>
        <dbReference type="Proteomes" id="UP000255103"/>
    </source>
</evidence>
<keyword evidence="11" id="KW-0966">Cell projection</keyword>
<dbReference type="NCBIfam" id="NF006285">
    <property type="entry name" value="PRK08457.1"/>
    <property type="match status" value="1"/>
</dbReference>
<dbReference type="InterPro" id="IPR025713">
    <property type="entry name" value="MotB-like_N_dom"/>
</dbReference>
<feature type="region of interest" description="Disordered" evidence="8">
    <location>
        <begin position="66"/>
        <end position="89"/>
    </location>
</feature>
<keyword evidence="3" id="KW-1003">Cell membrane</keyword>
<evidence type="ECO:0000256" key="3">
    <source>
        <dbReference type="ARBA" id="ARBA00022475"/>
    </source>
</evidence>
<evidence type="ECO:0000256" key="8">
    <source>
        <dbReference type="SAM" id="MobiDB-lite"/>
    </source>
</evidence>
<feature type="domain" description="OmpA-like" evidence="9">
    <location>
        <begin position="108"/>
        <end position="232"/>
    </location>
</feature>
<evidence type="ECO:0000313" key="11">
    <source>
        <dbReference type="EMBL" id="STP10557.1"/>
    </source>
</evidence>
<dbReference type="GO" id="GO:0005886">
    <property type="term" value="C:plasma membrane"/>
    <property type="evidence" value="ECO:0007669"/>
    <property type="project" value="UniProtKB-SubCell"/>
</dbReference>
<dbReference type="InterPro" id="IPR036737">
    <property type="entry name" value="OmpA-like_sf"/>
</dbReference>
<dbReference type="InterPro" id="IPR006665">
    <property type="entry name" value="OmpA-like"/>
</dbReference>
<keyword evidence="6 7" id="KW-0472">Membrane</keyword>
<name>A0A377JRQ3_9HELI</name>
<evidence type="ECO:0000256" key="1">
    <source>
        <dbReference type="ARBA" id="ARBA00004162"/>
    </source>
</evidence>
<dbReference type="EMBL" id="UGHX01000001">
    <property type="protein sequence ID" value="STP10557.1"/>
    <property type="molecule type" value="Genomic_DNA"/>
</dbReference>
<organism evidence="11 12">
    <name type="scientific">Helicobacter cinaedi</name>
    <dbReference type="NCBI Taxonomy" id="213"/>
    <lineage>
        <taxon>Bacteria</taxon>
        <taxon>Pseudomonadati</taxon>
        <taxon>Campylobacterota</taxon>
        <taxon>Epsilonproteobacteria</taxon>
        <taxon>Campylobacterales</taxon>
        <taxon>Helicobacteraceae</taxon>
        <taxon>Helicobacter</taxon>
    </lineage>
</organism>
<dbReference type="Proteomes" id="UP000255103">
    <property type="component" value="Unassembled WGS sequence"/>
</dbReference>
<evidence type="ECO:0000256" key="2">
    <source>
        <dbReference type="ARBA" id="ARBA00008914"/>
    </source>
</evidence>
<keyword evidence="11" id="KW-0282">Flagellum</keyword>
<sequence>MAKKKKCPECPAGEKWAVPYADFLSLLLALFIALWAISSTSSADSEALKTEFVKIFDFTLTSPLPSNQDDINDSEVENESGAISQTSSVTTAEIQQMAEEGGILEQMEMGLSLRLPSNLFFESGSAEINNSDVYLYLQRMTAIIKKLPDYVKIDVRGYTDNASLPIGSRYKDNYELSSARSLAVMKNLIKNGISPERISFSGYGEHQAVAPNDSPINRAKNNRVEIFFFVDQKDVPATQSILEETLQNSQ</sequence>
<evidence type="ECO:0000313" key="10">
    <source>
        <dbReference type="EMBL" id="STP09830.1"/>
    </source>
</evidence>
<comment type="similarity">
    <text evidence="2">Belongs to the MotB family.</text>
</comment>
<gene>
    <name evidence="11" type="primary">motB</name>
    <name evidence="11" type="ORF">NCTC12219_00427</name>
    <name evidence="10" type="ORF">NCTC12221_01279</name>
</gene>
<dbReference type="PANTHER" id="PTHR30329">
    <property type="entry name" value="STATOR ELEMENT OF FLAGELLAR MOTOR COMPLEX"/>
    <property type="match status" value="1"/>
</dbReference>
<dbReference type="CDD" id="cd07185">
    <property type="entry name" value="OmpA_C-like"/>
    <property type="match status" value="1"/>
</dbReference>
<dbReference type="Gene3D" id="3.30.1330.60">
    <property type="entry name" value="OmpA-like domain"/>
    <property type="match status" value="1"/>
</dbReference>
<keyword evidence="4" id="KW-0812">Transmembrane</keyword>
<comment type="subcellular location">
    <subcellularLocation>
        <location evidence="1">Cell membrane</location>
        <topology evidence="1">Single-pass membrane protein</topology>
    </subcellularLocation>
</comment>
<dbReference type="PROSITE" id="PS51123">
    <property type="entry name" value="OMPA_2"/>
    <property type="match status" value="1"/>
</dbReference>
<dbReference type="EMBL" id="UGHZ01000001">
    <property type="protein sequence ID" value="STP09830.1"/>
    <property type="molecule type" value="Genomic_DNA"/>
</dbReference>
<evidence type="ECO:0000256" key="4">
    <source>
        <dbReference type="ARBA" id="ARBA00022692"/>
    </source>
</evidence>
<dbReference type="PANTHER" id="PTHR30329:SF21">
    <property type="entry name" value="LIPOPROTEIN YIAD-RELATED"/>
    <property type="match status" value="1"/>
</dbReference>
<evidence type="ECO:0000313" key="13">
    <source>
        <dbReference type="Proteomes" id="UP000255335"/>
    </source>
</evidence>
<dbReference type="SUPFAM" id="SSF103088">
    <property type="entry name" value="OmpA-like"/>
    <property type="match status" value="1"/>
</dbReference>
<evidence type="ECO:0000259" key="9">
    <source>
        <dbReference type="PROSITE" id="PS51123"/>
    </source>
</evidence>
<proteinExistence type="inferred from homology"/>
<dbReference type="Pfam" id="PF13677">
    <property type="entry name" value="MotB_plug"/>
    <property type="match status" value="1"/>
</dbReference>